<reference evidence="2" key="1">
    <citation type="journal article" date="2023" name="Hortic. Res.">
        <title>A chromosome-level phased genome enabling allele-level studies in sweet orange: a case study on citrus Huanglongbing tolerance.</title>
        <authorList>
            <person name="Wu B."/>
            <person name="Yu Q."/>
            <person name="Deng Z."/>
            <person name="Duan Y."/>
            <person name="Luo F."/>
            <person name="Gmitter F. Jr."/>
        </authorList>
    </citation>
    <scope>NUCLEOTIDE SEQUENCE [LARGE SCALE GENOMIC DNA]</scope>
    <source>
        <strain evidence="2">cv. Valencia</strain>
    </source>
</reference>
<evidence type="ECO:0000313" key="1">
    <source>
        <dbReference type="EMBL" id="KAH9751817.1"/>
    </source>
</evidence>
<protein>
    <submittedName>
        <fullName evidence="1">Uncharacterized protein</fullName>
    </submittedName>
</protein>
<keyword evidence="2" id="KW-1185">Reference proteome</keyword>
<gene>
    <name evidence="1" type="ORF">KPL71_014451</name>
</gene>
<organism evidence="1 2">
    <name type="scientific">Citrus sinensis</name>
    <name type="common">Sweet orange</name>
    <name type="synonym">Citrus aurantium var. sinensis</name>
    <dbReference type="NCBI Taxonomy" id="2711"/>
    <lineage>
        <taxon>Eukaryota</taxon>
        <taxon>Viridiplantae</taxon>
        <taxon>Streptophyta</taxon>
        <taxon>Embryophyta</taxon>
        <taxon>Tracheophyta</taxon>
        <taxon>Spermatophyta</taxon>
        <taxon>Magnoliopsida</taxon>
        <taxon>eudicotyledons</taxon>
        <taxon>Gunneridae</taxon>
        <taxon>Pentapetalae</taxon>
        <taxon>rosids</taxon>
        <taxon>malvids</taxon>
        <taxon>Sapindales</taxon>
        <taxon>Rutaceae</taxon>
        <taxon>Aurantioideae</taxon>
        <taxon>Citrus</taxon>
    </lineage>
</organism>
<sequence length="4398" mass="503038">MVRAEKRVRRFTDLGGFRDVGVFYKVFNFVGSSHDEHRQLLTQFYDILQSHGIMLSAKKSIIATDNVEFLGMIIKDGHYQPGKHIAQELLHFPDQQLSKRQIQQFLGIINYIRDFIPHVDHYTHHLYKRPSSFTRSIRTLISTRRPHPKEYIQSSHLDQCSLQATPAEQYVTLEIPSELISNWKREGYTHLHLGGIRLILTLHGRKGLPVTARLAMLDTRFKQYQDAVIGTVLTTLHAGSVLLTFYPNFNLSLQDPNLPTTLKVQIQIQGAEQISSAKIATLHHQLVYRLQNHALDLPTPEHHSDTLMVLAESDQIPTIIQIPRQIPRHELIKLMPLEWISNYEQFHNNTAPIQTSESMFERRQDGTVRMTFKPPPSAPQEPPRLSFTYSSMITAVQTAQEDLPITGFNSEGYPVYPAKHNGHFLWDAPGSGMCDPNCPCWDDWEEDDDYATTRKKKPKKKKPSVSCHHCDPKPPSDPPPPPAPLPIYRKELKWIAKHCKSEIPSLLPNPTTIVQPLACMMFSSTSSDYSSSFPSLEPHTDPQRNVVSKPFIPSPITSTGHLEPPKPFESVLNWQTQNARAQNDTLLHLNSKVENISLRTEQIETKVDSITAQMQQIYQNLQSRISQLDSELRAMLAHRYSGPEFDQKEREIRRLKAELAQIESEKQRPTLFTTSPPIPSIGPTYHPFASMLSPIKQYDPSKLFGMTHTLFRDNPLPPPPKPKPKPRPQPRPTPLHPSSLTIPGQPSPSPTPTSPPAPLFVPTQSKDKEPMHQFTAHTVTHSSTTVDQTSDSNPAVSDSPTETDTESSVSTSDSEKSYADITKILMAQPDQPTQGQTSHTEPYVDIPSEVEEEMPESSATNQPPPTQTNPSSQKSSNGPWFTFDDLPSHKWRDRLNEMSAWIDLQMLRPGATTQSVLREFATRFTGALRDWFDSLGQYRQLQFVDLPEVSSALAVLHDQFLGDPSAVFEAARRDYLNMKCCSLNAKDLDFHYKRMSLLFYKLNGFNEPTLKHVFLASLPEELQPNIQRQLTASNLSLDNISLGKIFQLAKTCLDKLCEQKQFFKELLKDKEPFRSACKKPYLQIKCHKKKDCDCSSKKKRHFRKFKPPEFSSKPRRSRKPYRFFRKKSSSSREFKRKQSSRCFICKRKGHYAKDCPNKREKSIRLVEHLQATTDYSPAKDELEFYFSEQDEPNDETVFALQNSSDSDSDQSQVIFHQQSLSLDTTVPIPSIKLQILPSRFQRPIPAIGLIDTGAQRSMLNPHILPSEYWTQSEEHFKAVNGKLFTTSLITKKPIGIQIFPNCVIWTKVIGSTLPNKDILLGFDILHQIKHLQIIPTGIRVKSMFKPFTDILKLYNLSETPQSYQDISTKLLSFCPESHSEFTHPNPLWKNKSFFIKLPFKLNEDINPTKATHPGMSPSDLLLAQQECSQLLAQGLIEPTSSQWACQAFYVEKHSEIVRGKKRLVIDYQPLNMFLQDDKFPLPRRQSMFTFLKNAQIFSKFDLKSGFWQLGIEPSERYKTAFCIPNAHFQWTVLPFGLKTAPSIFQKSMVQIFQPILHHALIYIDDILLFSGSHDEHRQLLTQFYDILQSHGIMLSAKKSIIATDNVEFLGMIIKDGHYQPGKHIAQELLHFPDQQLSKRQIQQFLGIINYIRDFIPHVDHYTHHLSALLKKKPPEWNADHTFAVTTLKQIAQNPPPLKLITNGKRILQTDASDESWGAILLEEINGKENFIAYASGHFSDTQKHYHSVFKEILAVKNGIKKFEYHLIGHHFLIRMDSSAFPNIFHFKGKTVPEKMLLRLKDWFSKYDFSVKHIKGSQNLIPDMLSRLSKPENPLTLFSTTYHFPIISMATSLPPQALTKKTFPFNKTFSSVFAIQEFARKALFRFFMKAYLVTDPFPFSTFHPENLFLTGLTLDPTRETTEDVLWYIWCLTVLYATKLILPISPTLEHLLNPDNATSLTWTLLEWFSPIPWWRRKLQQLSEIYNLDRMPTPEAQMFTSVFIIHRPYFQHPDTKLFWTQDQVYEWFTAPHIAVIENDIQDVLHNYLCQLNHQPPPLKDISHTSLGPQHDLLMIPTPSAISKPKSTGIIIKEEKPDYTDFLFQDSQDPWDAFLPLSQHLHQFPQPTMDEPGPSAPGPSTQSSKRPAQPSKVDKATQTSPKYTPKCTPRDYNCPYPPCRGPSCKHPKLSKIFFPKGNPDNPDETESSSEDEGISAGNPSLRTTGPKNSFDCCSSGITTPRTILTDFRRRENFSFMASTSSSTPVTLSSTLSLPKSCTSHTANKIENLVEYSYIPESAQISESSYPLLSPYHLYKRPSSFTRSIRTLISTRRPHPKEYIQSSRLDQCSLQATPAEQYVTLEIPSELTSNWKREGYTHLHLGGIRLILTLHGRKGLPVTARLAMLDTRFKQYQDAVIGTVLTTLHAGSVLLTFYPNFNLSLQDPNLPTTLKVQIQIQGAEQISSAKIATLHHQLVYRLQNHALDLPTPEHHSDTLMVLAESDQIPTIIQIPRQIPRHELIKLMPLEWISNYEQFHNNTAPIQTSESMFERRQDGTVRMTFKPPLSAPQEPPRLSFTYSSMITAVQTAQEDLPITGFNSEGYPVYPAKHNGHFLWDAPGSGMCDPNCPCWDDWEEDDDYATTRKKKPKKKKPSVSCHHCDPKPPSDPPPPPAPLPIYRKELKWIAKHCKSEIPSLLPNPTTIVQPLACMMFSSTSSDYSSSFPSLEPHTDPQRNVVSKPFIPSPITSTGHLEPPKPFESVLNWQTQNARAQNDTLLHLNSKVENISLRTEQIETKVDSITAQMQQIYQNLQSRISQLDSELRAMLAHRYSGPEFDQKEREIRRLKAELAQIESEKQRPTLFTTSPPIPSIGPTYHPFASMLSPIKQYDPSKLFGMTHTLFRDNPLPPPPKPKPKPRPQPRPTPLHPSSLTIPGQPSPSPTPTSPPAPLFVPTQSKDKEPMHQFTAHTVTHSSTTVDQTSDSNPAVSDSPTETDTESSVSTSDSEKSYADITKILMAQPDQPTQGQTSHTEPYVDIPSEVEEEMPESSATNQPPPTQTNPSSQKSSNGPWFTFDDLPSHKWRDRLNEMSAWIDLQMLRPGATTQSVLREFATRFTGALRDWFDSLGQYRQLQFVDLPEVSSALAVLHDQFLGDPSAVFEAARRDYLNMKCCSLNAKDLDFHYKRMSLLFYKLNGFNEPTLKHVFLASLPEELQPNIQRQLTASNLSLDNISLGKIFQLAKTCLDKLCEQKQFFKELLKDKEPFRSACKKPYLQIKCHKKKDCDCSSKKKRHFRKFKPPEFSSKPRRSRKPYRFFRKKSSSSREFKRKQSSRCFICKRKGHYAKDCPNKREKSIRLVEHLQATTDYSPAKDELEFYFSEQDEPNDETVFALQNSSDSDSDQSQVIFHQQSLSLDTTVPIPSIKLQILPSRFQRPIPAIGLIDTGAQRSMLNPHILPSEYWTQSEEHFKAVNGKLFTTSLITKKPIGIQIFPNCVIWTKVIGSTLPNKDILLGFDILHQIKHLQIIPTGIRVKSMFKPFTDILKLYNLSETPQSYQDISTKLLSFCPESHSEFTHPNPLWKNKSFFIKLPFKLNEDINPTKATHPGMSPSDLLLAQQECSQLLAQGLIEPTSSQWACQAFYVEKHSEIVRGKKRLVIDYQPLNMFLQDDKFPLPRRQSMFTFLKNAQIFSKFDLKSGFWQLGIEPSERYKTAFCIPNAHFQWTVLPFGLKTAPSIFQKSMVQIFQPILHHALIYIDDILLFSGSHDEHRQLLTQFYDILQSHGIMLLAKKTIIATDNVEFLGMIIKDGHYQPGKHIAQELLHFPDQQLSKRQIQQFLGIINYIRDFIPHVDHYTHHLSALLKKKPPEWNADHTFAVTTLKQIAQNPPPLKLITNGKRILQTDASDESWGAILLEEINGKENFIAYASGHFSDTQKHYHSVFKEILAVKNGIKKFEYHLIGHHFLIRMDSSAFPNIFHFKGKTVPEKMLLRLKDWFSKYDFSVKHIKGSQNLIPDMLSRLSKPENPLTLFSTTYHFPIISMATSLPPQALTKKTFPFNKTFSSVFAIQEFARKALFRFFMKAYLVTDPFPFSTFHPENLFLTGLTLDPTRETTEDVLWYIWCLTVLYATKLILPISPTLEHLLNPDNATSLTWTLLEWFSPIPWWRRKLQQLSEIYNLDRMPTPEAQMFTSVFIIHRPYFQHPDTKLFWTQDQVYEWFTAPHIAVIENDIQDVLHNYLCQLNHQPPPLKDISHTSLGPQHDLLMIPTPSAISKPKSTGIIIKEEKPDYTDFLFQDSQDPWDAFLPLSQHLHQFPQPTMDEPGPSAPGPSTQSSKRPAQPSKVDKATQTSPKYTPKCTPRDYNCPYPPCRGPSCKHPKLSKIFFPKGNPDNPDETESSSEDEYMNLRSP</sequence>
<dbReference type="EMBL" id="CM039174">
    <property type="protein sequence ID" value="KAH9751817.1"/>
    <property type="molecule type" value="Genomic_DNA"/>
</dbReference>
<comment type="caution">
    <text evidence="1">The sequence shown here is derived from an EMBL/GenBank/DDBJ whole genome shotgun (WGS) entry which is preliminary data.</text>
</comment>
<proteinExistence type="predicted"/>
<name>A0ACB8KBM1_CITSI</name>
<accession>A0ACB8KBM1</accession>
<dbReference type="Proteomes" id="UP000829398">
    <property type="component" value="Chromosome 5"/>
</dbReference>
<evidence type="ECO:0000313" key="2">
    <source>
        <dbReference type="Proteomes" id="UP000829398"/>
    </source>
</evidence>